<dbReference type="Pfam" id="PF13450">
    <property type="entry name" value="NAD_binding_8"/>
    <property type="match status" value="1"/>
</dbReference>
<evidence type="ECO:0000313" key="3">
    <source>
        <dbReference type="EMBL" id="GGF49773.1"/>
    </source>
</evidence>
<dbReference type="GO" id="GO:0071949">
    <property type="term" value="F:FAD binding"/>
    <property type="evidence" value="ECO:0007669"/>
    <property type="project" value="InterPro"/>
</dbReference>
<organism evidence="3 4">
    <name type="scientific">Aliidongia dinghuensis</name>
    <dbReference type="NCBI Taxonomy" id="1867774"/>
    <lineage>
        <taxon>Bacteria</taxon>
        <taxon>Pseudomonadati</taxon>
        <taxon>Pseudomonadota</taxon>
        <taxon>Alphaproteobacteria</taxon>
        <taxon>Rhodospirillales</taxon>
        <taxon>Dongiaceae</taxon>
        <taxon>Aliidongia</taxon>
    </lineage>
</organism>
<evidence type="ECO:0000259" key="1">
    <source>
        <dbReference type="Pfam" id="PF01494"/>
    </source>
</evidence>
<feature type="domain" description="2,6-dihydroxypyridine 3-monooxygenase substrate binding" evidence="2">
    <location>
        <begin position="166"/>
        <end position="294"/>
    </location>
</feature>
<feature type="domain" description="FAD-binding" evidence="1">
    <location>
        <begin position="299"/>
        <end position="360"/>
    </location>
</feature>
<dbReference type="PANTHER" id="PTHR47469">
    <property type="entry name" value="MONOOXYGENASE-LIKE"/>
    <property type="match status" value="1"/>
</dbReference>
<dbReference type="InterPro" id="IPR054707">
    <property type="entry name" value="DhpH_subs-bd"/>
</dbReference>
<dbReference type="Gene3D" id="3.30.9.30">
    <property type="match status" value="1"/>
</dbReference>
<proteinExistence type="predicted"/>
<evidence type="ECO:0000259" key="2">
    <source>
        <dbReference type="Pfam" id="PF22607"/>
    </source>
</evidence>
<name>A0A8J3E5R8_9PROT</name>
<dbReference type="EMBL" id="BMJQ01000031">
    <property type="protein sequence ID" value="GGF49773.1"/>
    <property type="molecule type" value="Genomic_DNA"/>
</dbReference>
<reference evidence="3" key="2">
    <citation type="submission" date="2020-09" db="EMBL/GenBank/DDBJ databases">
        <authorList>
            <person name="Sun Q."/>
            <person name="Zhou Y."/>
        </authorList>
    </citation>
    <scope>NUCLEOTIDE SEQUENCE</scope>
    <source>
        <strain evidence="3">CGMCC 1.15725</strain>
    </source>
</reference>
<dbReference type="Pfam" id="PF01494">
    <property type="entry name" value="FAD_binding_3"/>
    <property type="match status" value="1"/>
</dbReference>
<sequence length="374" mass="39916">MDRLRIRIVGGSLGGLFAAALLGRDGHDVKIYERSMHGLGGRGAGLLGRPELFALLRATGCEHVANVGIAAREGITLDRTGNIVERNGKPSMEISWNHLYQFFREQLPDGAYQLGAEVRAVTEDADRAYLAFNGLEDDWADLVIGADGVGSTVRTAVNGTGSASLYAGYVAWRGLFPERLLDLTVSGSLLGYLAYYPMPGSHIIGFLVDGPNGEVVTGARRYNWVWYRPAPGEAGRRAVLTDAEGAAHPYSLPPGAVSDDAHRDLVEQAGKLLPPAFASVVAAEPRPFVQAIFDYETPAMVRGRVALLGDAAFTVRPHTGRGAAKAAGDALALQRALRALPVTEALQAYHAERHPIGQSLAAYGRELGARLLGR</sequence>
<gene>
    <name evidence="3" type="ORF">GCM10011611_65250</name>
</gene>
<dbReference type="PRINTS" id="PR00420">
    <property type="entry name" value="RNGMNOXGNASE"/>
</dbReference>
<dbReference type="AlphaFoldDB" id="A0A8J3E5R8"/>
<accession>A0A8J3E5R8</accession>
<dbReference type="PANTHER" id="PTHR47469:SF2">
    <property type="entry name" value="OS06G0597600 PROTEIN"/>
    <property type="match status" value="1"/>
</dbReference>
<protein>
    <submittedName>
        <fullName evidence="3">2-polyprenyl-6-methoxyphenol hydroxylase</fullName>
    </submittedName>
</protein>
<dbReference type="NCBIfam" id="NF005566">
    <property type="entry name" value="PRK07236.1"/>
    <property type="match status" value="1"/>
</dbReference>
<dbReference type="Gene3D" id="3.50.50.60">
    <property type="entry name" value="FAD/NAD(P)-binding domain"/>
    <property type="match status" value="1"/>
</dbReference>
<reference evidence="3" key="1">
    <citation type="journal article" date="2014" name="Int. J. Syst. Evol. Microbiol.">
        <title>Complete genome sequence of Corynebacterium casei LMG S-19264T (=DSM 44701T), isolated from a smear-ripened cheese.</title>
        <authorList>
            <consortium name="US DOE Joint Genome Institute (JGI-PGF)"/>
            <person name="Walter F."/>
            <person name="Albersmeier A."/>
            <person name="Kalinowski J."/>
            <person name="Ruckert C."/>
        </authorList>
    </citation>
    <scope>NUCLEOTIDE SEQUENCE</scope>
    <source>
        <strain evidence="3">CGMCC 1.15725</strain>
    </source>
</reference>
<comment type="caution">
    <text evidence="3">The sequence shown here is derived from an EMBL/GenBank/DDBJ whole genome shotgun (WGS) entry which is preliminary data.</text>
</comment>
<dbReference type="SUPFAM" id="SSF51905">
    <property type="entry name" value="FAD/NAD(P)-binding domain"/>
    <property type="match status" value="1"/>
</dbReference>
<dbReference type="Proteomes" id="UP000646365">
    <property type="component" value="Unassembled WGS sequence"/>
</dbReference>
<dbReference type="InterPro" id="IPR036188">
    <property type="entry name" value="FAD/NAD-bd_sf"/>
</dbReference>
<dbReference type="RefSeq" id="WP_189052400.1">
    <property type="nucleotide sequence ID" value="NZ_BMJQ01000031.1"/>
</dbReference>
<dbReference type="InterPro" id="IPR053212">
    <property type="entry name" value="DHP_3-monooxygenase"/>
</dbReference>
<keyword evidence="4" id="KW-1185">Reference proteome</keyword>
<dbReference type="InterPro" id="IPR002938">
    <property type="entry name" value="FAD-bd"/>
</dbReference>
<evidence type="ECO:0000313" key="4">
    <source>
        <dbReference type="Proteomes" id="UP000646365"/>
    </source>
</evidence>
<dbReference type="Pfam" id="PF22607">
    <property type="entry name" value="FAD_binding-like"/>
    <property type="match status" value="1"/>
</dbReference>
<dbReference type="SUPFAM" id="SSF54373">
    <property type="entry name" value="FAD-linked reductases, C-terminal domain"/>
    <property type="match status" value="1"/>
</dbReference>